<dbReference type="Proteomes" id="UP001374579">
    <property type="component" value="Unassembled WGS sequence"/>
</dbReference>
<dbReference type="GO" id="GO:0006096">
    <property type="term" value="P:glycolytic process"/>
    <property type="evidence" value="ECO:0007669"/>
    <property type="project" value="UniProtKB-KW"/>
</dbReference>
<evidence type="ECO:0000256" key="4">
    <source>
        <dbReference type="ARBA" id="ARBA00044613"/>
    </source>
</evidence>
<dbReference type="PROSITE" id="PS51748">
    <property type="entry name" value="HEXOKINASE_2"/>
    <property type="match status" value="1"/>
</dbReference>
<dbReference type="GO" id="GO:0005536">
    <property type="term" value="F:D-glucose binding"/>
    <property type="evidence" value="ECO:0007669"/>
    <property type="project" value="InterPro"/>
</dbReference>
<dbReference type="GO" id="GO:0005524">
    <property type="term" value="F:ATP binding"/>
    <property type="evidence" value="ECO:0007669"/>
    <property type="project" value="UniProtKB-UniRule"/>
</dbReference>
<evidence type="ECO:0000256" key="2">
    <source>
        <dbReference type="ARBA" id="ARBA00005028"/>
    </source>
</evidence>
<keyword evidence="5" id="KW-0547">Nucleotide-binding</keyword>
<feature type="domain" description="Hexokinase C-terminal" evidence="6">
    <location>
        <begin position="1"/>
        <end position="158"/>
    </location>
</feature>
<accession>A0AAN9AM21</accession>
<evidence type="ECO:0000313" key="7">
    <source>
        <dbReference type="EMBL" id="KAK7089501.1"/>
    </source>
</evidence>
<dbReference type="GO" id="GO:0006006">
    <property type="term" value="P:glucose metabolic process"/>
    <property type="evidence" value="ECO:0007669"/>
    <property type="project" value="TreeGrafter"/>
</dbReference>
<dbReference type="GO" id="GO:0005829">
    <property type="term" value="C:cytosol"/>
    <property type="evidence" value="ECO:0007669"/>
    <property type="project" value="TreeGrafter"/>
</dbReference>
<name>A0AAN9AM21_9CAEN</name>
<reference evidence="7 8" key="1">
    <citation type="submission" date="2024-02" db="EMBL/GenBank/DDBJ databases">
        <title>Chromosome-scale genome assembly of the rough periwinkle Littorina saxatilis.</title>
        <authorList>
            <person name="De Jode A."/>
            <person name="Faria R."/>
            <person name="Formenti G."/>
            <person name="Sims Y."/>
            <person name="Smith T.P."/>
            <person name="Tracey A."/>
            <person name="Wood J.M.D."/>
            <person name="Zagrodzka Z.B."/>
            <person name="Johannesson K."/>
            <person name="Butlin R.K."/>
            <person name="Leder E.H."/>
        </authorList>
    </citation>
    <scope>NUCLEOTIDE SEQUENCE [LARGE SCALE GENOMIC DNA]</scope>
    <source>
        <strain evidence="7">Snail1</strain>
        <tissue evidence="7">Muscle</tissue>
    </source>
</reference>
<dbReference type="InterPro" id="IPR043129">
    <property type="entry name" value="ATPase_NBD"/>
</dbReference>
<dbReference type="EMBL" id="JBAMIC010001417">
    <property type="protein sequence ID" value="KAK7089501.1"/>
    <property type="molecule type" value="Genomic_DNA"/>
</dbReference>
<sequence>MVTKIYLGEIVRRKLYDDDEVFAVDDHSTLSKRFRLTPDYISSIQSDHDGCFSNTKRVLQKLGVKLPTDEQCLHAQTVCRAVVLRASHLTAAALAVIINRCVAPEAVVAITGSTTSEDDFFLEQVKAMTQELIQPNRNIEILPVQKGTAIGAAVIAAISETFADS</sequence>
<dbReference type="PANTHER" id="PTHR19443">
    <property type="entry name" value="HEXOKINASE"/>
    <property type="match status" value="1"/>
</dbReference>
<evidence type="ECO:0000313" key="8">
    <source>
        <dbReference type="Proteomes" id="UP001374579"/>
    </source>
</evidence>
<evidence type="ECO:0000256" key="1">
    <source>
        <dbReference type="ARBA" id="ARBA00004888"/>
    </source>
</evidence>
<dbReference type="SUPFAM" id="SSF53067">
    <property type="entry name" value="Actin-like ATPase domain"/>
    <property type="match status" value="1"/>
</dbReference>
<comment type="pathway">
    <text evidence="1">Carbohydrate degradation; glycolysis; D-glyceraldehyde 3-phosphate and glycerone phosphate from D-glucose: step 1/4.</text>
</comment>
<keyword evidence="5" id="KW-0067">ATP-binding</keyword>
<comment type="caution">
    <text evidence="7">The sequence shown here is derived from an EMBL/GenBank/DDBJ whole genome shotgun (WGS) entry which is preliminary data.</text>
</comment>
<dbReference type="Pfam" id="PF03727">
    <property type="entry name" value="Hexokinase_2"/>
    <property type="match status" value="1"/>
</dbReference>
<organism evidence="7 8">
    <name type="scientific">Littorina saxatilis</name>
    <dbReference type="NCBI Taxonomy" id="31220"/>
    <lineage>
        <taxon>Eukaryota</taxon>
        <taxon>Metazoa</taxon>
        <taxon>Spiralia</taxon>
        <taxon>Lophotrochozoa</taxon>
        <taxon>Mollusca</taxon>
        <taxon>Gastropoda</taxon>
        <taxon>Caenogastropoda</taxon>
        <taxon>Littorinimorpha</taxon>
        <taxon>Littorinoidea</taxon>
        <taxon>Littorinidae</taxon>
        <taxon>Littorina</taxon>
    </lineage>
</organism>
<dbReference type="InterPro" id="IPR001312">
    <property type="entry name" value="Hexokinase"/>
</dbReference>
<comment type="similarity">
    <text evidence="5">Belongs to the hexokinase family.</text>
</comment>
<dbReference type="GO" id="GO:0001678">
    <property type="term" value="P:intracellular glucose homeostasis"/>
    <property type="evidence" value="ECO:0007669"/>
    <property type="project" value="InterPro"/>
</dbReference>
<proteinExistence type="inferred from homology"/>
<gene>
    <name evidence="7" type="ORF">V1264_024472</name>
</gene>
<comment type="pathway">
    <text evidence="2">Carbohydrate metabolism; hexose metabolism.</text>
</comment>
<dbReference type="GO" id="GO:0004340">
    <property type="term" value="F:glucokinase activity"/>
    <property type="evidence" value="ECO:0007669"/>
    <property type="project" value="TreeGrafter"/>
</dbReference>
<dbReference type="GO" id="GO:0005739">
    <property type="term" value="C:mitochondrion"/>
    <property type="evidence" value="ECO:0007669"/>
    <property type="project" value="TreeGrafter"/>
</dbReference>
<protein>
    <recommendedName>
        <fullName evidence="5">Phosphotransferase</fullName>
        <ecNumber evidence="5">2.7.1.-</ecNumber>
    </recommendedName>
</protein>
<dbReference type="Gene3D" id="3.40.367.20">
    <property type="match status" value="1"/>
</dbReference>
<keyword evidence="5" id="KW-0418">Kinase</keyword>
<keyword evidence="3 5" id="KW-0324">Glycolysis</keyword>
<dbReference type="AlphaFoldDB" id="A0AAN9AM21"/>
<dbReference type="InterPro" id="IPR022673">
    <property type="entry name" value="Hexokinase_C"/>
</dbReference>
<dbReference type="PANTHER" id="PTHR19443:SF16">
    <property type="entry name" value="HEXOKINASE TYPE 1-RELATED"/>
    <property type="match status" value="1"/>
</dbReference>
<comment type="catalytic activity">
    <reaction evidence="4">
        <text>a D-hexose + ATP = a D-hexose 6-phosphate + ADP + H(+)</text>
        <dbReference type="Rhea" id="RHEA:22740"/>
        <dbReference type="ChEBI" id="CHEBI:4194"/>
        <dbReference type="ChEBI" id="CHEBI:15378"/>
        <dbReference type="ChEBI" id="CHEBI:30616"/>
        <dbReference type="ChEBI" id="CHEBI:229467"/>
        <dbReference type="ChEBI" id="CHEBI:456216"/>
        <dbReference type="EC" id="2.7.1.1"/>
    </reaction>
    <physiologicalReaction direction="left-to-right" evidence="4">
        <dbReference type="Rhea" id="RHEA:22741"/>
    </physiologicalReaction>
</comment>
<evidence type="ECO:0000256" key="5">
    <source>
        <dbReference type="RuleBase" id="RU362007"/>
    </source>
</evidence>
<dbReference type="PRINTS" id="PR00475">
    <property type="entry name" value="HEXOKINASE"/>
</dbReference>
<dbReference type="GO" id="GO:0008865">
    <property type="term" value="F:fructokinase activity"/>
    <property type="evidence" value="ECO:0007669"/>
    <property type="project" value="TreeGrafter"/>
</dbReference>
<dbReference type="EC" id="2.7.1.-" evidence="5"/>
<keyword evidence="8" id="KW-1185">Reference proteome</keyword>
<keyword evidence="5" id="KW-0808">Transferase</keyword>
<evidence type="ECO:0000256" key="3">
    <source>
        <dbReference type="ARBA" id="ARBA00023152"/>
    </source>
</evidence>
<evidence type="ECO:0000259" key="6">
    <source>
        <dbReference type="Pfam" id="PF03727"/>
    </source>
</evidence>